<dbReference type="SUPFAM" id="SSF51197">
    <property type="entry name" value="Clavaminate synthase-like"/>
    <property type="match status" value="1"/>
</dbReference>
<keyword evidence="3" id="KW-1185">Reference proteome</keyword>
<evidence type="ECO:0000313" key="2">
    <source>
        <dbReference type="EMBL" id="OLQ03429.1"/>
    </source>
</evidence>
<dbReference type="OMA" id="AIYTCFM"/>
<evidence type="ECO:0000256" key="1">
    <source>
        <dbReference type="SAM" id="MobiDB-lite"/>
    </source>
</evidence>
<comment type="caution">
    <text evidence="2">The sequence shown here is derived from an EMBL/GenBank/DDBJ whole genome shotgun (WGS) entry which is preliminary data.</text>
</comment>
<accession>A0A1Q9E7N2</accession>
<dbReference type="Gene3D" id="2.60.120.620">
    <property type="entry name" value="q2cbj1_9rhob like domain"/>
    <property type="match status" value="1"/>
</dbReference>
<dbReference type="Pfam" id="PF05721">
    <property type="entry name" value="PhyH"/>
    <property type="match status" value="1"/>
</dbReference>
<dbReference type="Proteomes" id="UP000186817">
    <property type="component" value="Unassembled WGS sequence"/>
</dbReference>
<feature type="region of interest" description="Disordered" evidence="1">
    <location>
        <begin position="267"/>
        <end position="302"/>
    </location>
</feature>
<reference evidence="2 3" key="1">
    <citation type="submission" date="2016-02" db="EMBL/GenBank/DDBJ databases">
        <title>Genome analysis of coral dinoflagellate symbionts highlights evolutionary adaptations to a symbiotic lifestyle.</title>
        <authorList>
            <person name="Aranda M."/>
            <person name="Li Y."/>
            <person name="Liew Y.J."/>
            <person name="Baumgarten S."/>
            <person name="Simakov O."/>
            <person name="Wilson M."/>
            <person name="Piel J."/>
            <person name="Ashoor H."/>
            <person name="Bougouffa S."/>
            <person name="Bajic V.B."/>
            <person name="Ryu T."/>
            <person name="Ravasi T."/>
            <person name="Bayer T."/>
            <person name="Micklem G."/>
            <person name="Kim H."/>
            <person name="Bhak J."/>
            <person name="Lajeunesse T.C."/>
            <person name="Voolstra C.R."/>
        </authorList>
    </citation>
    <scope>NUCLEOTIDE SEQUENCE [LARGE SCALE GENOMIC DNA]</scope>
    <source>
        <strain evidence="2 3">CCMP2467</strain>
    </source>
</reference>
<proteinExistence type="predicted"/>
<feature type="compositionally biased region" description="Polar residues" evidence="1">
    <location>
        <begin position="292"/>
        <end position="302"/>
    </location>
</feature>
<sequence>MATSYRFSLEDVCWQQHLRDEGFVVLAGALLPEEVEVAKDLLWRDLEAAYGVSRETPESWKKWPLSKTGLNTKIAQDPGAWYVRACPGVKEAFARIWGSSDLIVSMDALLIWRPWWREAAWRPCTEGLHLDQNPFSKPEFETVQGMVPLLPVSAETGGLEVVPRSHTPDAKAELCREFPYLRYSGDWCPLNRSFEDAMLLLAEPGDLILWDSRTIHGGRVGDGLVSSPLAPSSLARLSVTVAMVPRARATPEVLQARREGFLKGRIFNHSPHEAGTSSGTLASRSTKRHSMTELNESQLALL</sequence>
<dbReference type="OrthoDB" id="445007at2759"/>
<dbReference type="InterPro" id="IPR008775">
    <property type="entry name" value="Phytyl_CoA_dOase-like"/>
</dbReference>
<feature type="compositionally biased region" description="Polar residues" evidence="1">
    <location>
        <begin position="275"/>
        <end position="284"/>
    </location>
</feature>
<name>A0A1Q9E7N2_SYMMI</name>
<dbReference type="PANTHER" id="PTHR31630:SF6">
    <property type="entry name" value="PHYTANOYL-COA DIOXYGENASE-RELATED"/>
    <property type="match status" value="1"/>
</dbReference>
<protein>
    <submittedName>
        <fullName evidence="2">Uncharacterized protein</fullName>
    </submittedName>
</protein>
<dbReference type="AlphaFoldDB" id="A0A1Q9E7N2"/>
<dbReference type="EMBL" id="LSRX01000236">
    <property type="protein sequence ID" value="OLQ03429.1"/>
    <property type="molecule type" value="Genomic_DNA"/>
</dbReference>
<dbReference type="PANTHER" id="PTHR31630">
    <property type="entry name" value="PHYTANOYL-COA DIOXYGENASE-RELATED-RELATED"/>
    <property type="match status" value="1"/>
</dbReference>
<gene>
    <name evidence="2" type="ORF">AK812_SmicGene13600</name>
</gene>
<organism evidence="2 3">
    <name type="scientific">Symbiodinium microadriaticum</name>
    <name type="common">Dinoflagellate</name>
    <name type="synonym">Zooxanthella microadriatica</name>
    <dbReference type="NCBI Taxonomy" id="2951"/>
    <lineage>
        <taxon>Eukaryota</taxon>
        <taxon>Sar</taxon>
        <taxon>Alveolata</taxon>
        <taxon>Dinophyceae</taxon>
        <taxon>Suessiales</taxon>
        <taxon>Symbiodiniaceae</taxon>
        <taxon>Symbiodinium</taxon>
    </lineage>
</organism>
<evidence type="ECO:0000313" key="3">
    <source>
        <dbReference type="Proteomes" id="UP000186817"/>
    </source>
</evidence>